<comment type="subcellular location">
    <subcellularLocation>
        <location evidence="1 9">Cytoplasm</location>
    </subcellularLocation>
</comment>
<evidence type="ECO:0000256" key="5">
    <source>
        <dbReference type="ARBA" id="ARBA00023015"/>
    </source>
</evidence>
<keyword evidence="8 9" id="KW-0804">Transcription</keyword>
<evidence type="ECO:0000313" key="11">
    <source>
        <dbReference type="Proteomes" id="UP000188246"/>
    </source>
</evidence>
<dbReference type="AlphaFoldDB" id="A0A1Q2D779"/>
<dbReference type="PROSITE" id="PS50110">
    <property type="entry name" value="RESPONSE_REGULATORY"/>
    <property type="match status" value="1"/>
</dbReference>
<gene>
    <name evidence="10" type="ORF">BW732_07830</name>
</gene>
<dbReference type="InterPro" id="IPR036390">
    <property type="entry name" value="WH_DNA-bd_sf"/>
</dbReference>
<dbReference type="OrthoDB" id="9759232at2"/>
<dbReference type="KEGG" id="vpi:BW732_07830"/>
<dbReference type="InterPro" id="IPR001789">
    <property type="entry name" value="Sig_transdc_resp-reg_receiver"/>
</dbReference>
<dbReference type="PANTHER" id="PTHR45526:SF1">
    <property type="entry name" value="TRANSCRIPTIONAL REGULATORY PROTEIN DCUR-RELATED"/>
    <property type="match status" value="1"/>
</dbReference>
<name>A0A1Q2D779_9ENTE</name>
<accession>A0A1Q2D779</accession>
<reference evidence="10 11" key="1">
    <citation type="journal article" date="2010" name="Int. J. Syst. Evol. Microbiol.">
        <title>Vagococcus penaei sp. nov., isolated from spoilage microbiota of cooked shrimp (Penaeus vannamei).</title>
        <authorList>
            <person name="Jaffres E."/>
            <person name="Prevost H."/>
            <person name="Rossero A."/>
            <person name="Joffraud J.J."/>
            <person name="Dousset X."/>
        </authorList>
    </citation>
    <scope>NUCLEOTIDE SEQUENCE [LARGE SCALE GENOMIC DNA]</scope>
    <source>
        <strain evidence="10 11">CD276</strain>
    </source>
</reference>
<dbReference type="PANTHER" id="PTHR45526">
    <property type="entry name" value="TRANSCRIPTIONAL REGULATORY PROTEIN DPIA"/>
    <property type="match status" value="1"/>
</dbReference>
<sequence length="233" mass="27047">MTKLLIIEDDPMVRFIHKNYLAKIDDTLDVYMASSYTEGLELIDTLAPNLILLDLTLTDGYGLDLLTAIRQKELDTEIILITAEKSAATVKKSRHLGVLDYLVKPFSFERFNESIQLYLTRLSNDQLVPTELTQDHIDHLVRDKQEINQQIEVVDWVQTIPLDKGMSRQTLISIVELLAKQVDWVTIQQLSEASQLSHVSVRKYIQFLETNNHLEREIVYLKVGRPYYLYRLI</sequence>
<keyword evidence="6 9" id="KW-0238">DNA-binding</keyword>
<evidence type="ECO:0000256" key="8">
    <source>
        <dbReference type="ARBA" id="ARBA00023163"/>
    </source>
</evidence>
<evidence type="ECO:0000256" key="3">
    <source>
        <dbReference type="ARBA" id="ARBA00022553"/>
    </source>
</evidence>
<dbReference type="Proteomes" id="UP000188246">
    <property type="component" value="Chromosome"/>
</dbReference>
<dbReference type="InterPro" id="IPR011006">
    <property type="entry name" value="CheY-like_superfamily"/>
</dbReference>
<keyword evidence="3" id="KW-0597">Phosphoprotein</keyword>
<keyword evidence="5 9" id="KW-0805">Transcription regulation</keyword>
<dbReference type="InterPro" id="IPR051271">
    <property type="entry name" value="2C-system_Tx_regulators"/>
</dbReference>
<dbReference type="SMART" id="SM00448">
    <property type="entry name" value="REC"/>
    <property type="match status" value="1"/>
</dbReference>
<keyword evidence="4 9" id="KW-0902">Two-component regulatory system</keyword>
<dbReference type="RefSeq" id="WP_077276211.1">
    <property type="nucleotide sequence ID" value="NZ_CP019609.1"/>
</dbReference>
<evidence type="ECO:0000256" key="2">
    <source>
        <dbReference type="ARBA" id="ARBA00022490"/>
    </source>
</evidence>
<keyword evidence="2 9" id="KW-0963">Cytoplasm</keyword>
<evidence type="ECO:0000256" key="6">
    <source>
        <dbReference type="ARBA" id="ARBA00023125"/>
    </source>
</evidence>
<dbReference type="PIRSF" id="PIRSF006171">
    <property type="entry name" value="RR_citrat_malat"/>
    <property type="match status" value="1"/>
</dbReference>
<dbReference type="GO" id="GO:0003700">
    <property type="term" value="F:DNA-binding transcription factor activity"/>
    <property type="evidence" value="ECO:0007669"/>
    <property type="project" value="InterPro"/>
</dbReference>
<protein>
    <recommendedName>
        <fullName evidence="9">Transcriptional regulatory protein</fullName>
    </recommendedName>
</protein>
<dbReference type="EMBL" id="CP019609">
    <property type="protein sequence ID" value="AQP54135.1"/>
    <property type="molecule type" value="Genomic_DNA"/>
</dbReference>
<dbReference type="STRING" id="633807.BW732_07830"/>
<evidence type="ECO:0000313" key="10">
    <source>
        <dbReference type="EMBL" id="AQP54135.1"/>
    </source>
</evidence>
<evidence type="ECO:0000256" key="9">
    <source>
        <dbReference type="PIRNR" id="PIRNR006171"/>
    </source>
</evidence>
<dbReference type="GO" id="GO:0003677">
    <property type="term" value="F:DNA binding"/>
    <property type="evidence" value="ECO:0007669"/>
    <property type="project" value="UniProtKB-KW"/>
</dbReference>
<dbReference type="InterPro" id="IPR024187">
    <property type="entry name" value="Sig_transdc_resp-reg_cit/mal"/>
</dbReference>
<keyword evidence="11" id="KW-1185">Reference proteome</keyword>
<dbReference type="GO" id="GO:0005737">
    <property type="term" value="C:cytoplasm"/>
    <property type="evidence" value="ECO:0007669"/>
    <property type="project" value="UniProtKB-SubCell"/>
</dbReference>
<organism evidence="10 11">
    <name type="scientific">Vagococcus penaei</name>
    <dbReference type="NCBI Taxonomy" id="633807"/>
    <lineage>
        <taxon>Bacteria</taxon>
        <taxon>Bacillati</taxon>
        <taxon>Bacillota</taxon>
        <taxon>Bacilli</taxon>
        <taxon>Lactobacillales</taxon>
        <taxon>Enterococcaceae</taxon>
        <taxon>Vagococcus</taxon>
    </lineage>
</organism>
<dbReference type="Pfam" id="PF00072">
    <property type="entry name" value="Response_reg"/>
    <property type="match status" value="1"/>
</dbReference>
<dbReference type="Gene3D" id="3.40.50.2300">
    <property type="match status" value="1"/>
</dbReference>
<evidence type="ECO:0000256" key="1">
    <source>
        <dbReference type="ARBA" id="ARBA00004496"/>
    </source>
</evidence>
<keyword evidence="7 9" id="KW-0010">Activator</keyword>
<evidence type="ECO:0000256" key="4">
    <source>
        <dbReference type="ARBA" id="ARBA00023012"/>
    </source>
</evidence>
<dbReference type="GO" id="GO:0000156">
    <property type="term" value="F:phosphorelay response regulator activity"/>
    <property type="evidence" value="ECO:0007669"/>
    <property type="project" value="TreeGrafter"/>
</dbReference>
<dbReference type="SUPFAM" id="SSF52172">
    <property type="entry name" value="CheY-like"/>
    <property type="match status" value="1"/>
</dbReference>
<proteinExistence type="predicted"/>
<evidence type="ECO:0000256" key="7">
    <source>
        <dbReference type="ARBA" id="ARBA00023159"/>
    </source>
</evidence>
<dbReference type="SUPFAM" id="SSF46785">
    <property type="entry name" value="Winged helix' DNA-binding domain"/>
    <property type="match status" value="1"/>
</dbReference>